<dbReference type="RefSeq" id="XP_062747487.1">
    <property type="nucleotide sequence ID" value="XM_062883191.1"/>
</dbReference>
<gene>
    <name evidence="1" type="ORF">QC762_0028750</name>
</gene>
<organism evidence="1 2">
    <name type="scientific">Podospora pseudocomata</name>
    <dbReference type="NCBI Taxonomy" id="2093779"/>
    <lineage>
        <taxon>Eukaryota</taxon>
        <taxon>Fungi</taxon>
        <taxon>Dikarya</taxon>
        <taxon>Ascomycota</taxon>
        <taxon>Pezizomycotina</taxon>
        <taxon>Sordariomycetes</taxon>
        <taxon>Sordariomycetidae</taxon>
        <taxon>Sordariales</taxon>
        <taxon>Podosporaceae</taxon>
        <taxon>Podospora</taxon>
    </lineage>
</organism>
<accession>A0ABR0GRX2</accession>
<keyword evidence="2" id="KW-1185">Reference proteome</keyword>
<dbReference type="Proteomes" id="UP001323405">
    <property type="component" value="Unassembled WGS sequence"/>
</dbReference>
<comment type="caution">
    <text evidence="1">The sequence shown here is derived from an EMBL/GenBank/DDBJ whole genome shotgun (WGS) entry which is preliminary data.</text>
</comment>
<dbReference type="GeneID" id="87902739"/>
<dbReference type="EMBL" id="JAFFHA010000002">
    <property type="protein sequence ID" value="KAK4658515.1"/>
    <property type="molecule type" value="Genomic_DNA"/>
</dbReference>
<evidence type="ECO:0000313" key="1">
    <source>
        <dbReference type="EMBL" id="KAK4658515.1"/>
    </source>
</evidence>
<sequence length="67" mass="7351">MDEEENGAVAWLTLQEMHACGPAPGQGSTTDEKKIHAGSRAIYGLRHPPRSRLIPIRRPELLVGHTP</sequence>
<reference evidence="1 2" key="1">
    <citation type="journal article" date="2023" name="bioRxiv">
        <title>High-quality genome assemblies of four members of thePodospora anserinaspecies complex.</title>
        <authorList>
            <person name="Ament-Velasquez S.L."/>
            <person name="Vogan A.A."/>
            <person name="Wallerman O."/>
            <person name="Hartmann F."/>
            <person name="Gautier V."/>
            <person name="Silar P."/>
            <person name="Giraud T."/>
            <person name="Johannesson H."/>
        </authorList>
    </citation>
    <scope>NUCLEOTIDE SEQUENCE [LARGE SCALE GENOMIC DNA]</scope>
    <source>
        <strain evidence="1 2">CBS 415.72m</strain>
    </source>
</reference>
<proteinExistence type="predicted"/>
<name>A0ABR0GRX2_9PEZI</name>
<evidence type="ECO:0000313" key="2">
    <source>
        <dbReference type="Proteomes" id="UP001323405"/>
    </source>
</evidence>
<protein>
    <submittedName>
        <fullName evidence="1">Uncharacterized protein</fullName>
    </submittedName>
</protein>